<comment type="subcellular location">
    <subcellularLocation>
        <location evidence="1 13">Secreted</location>
    </subcellularLocation>
</comment>
<gene>
    <name evidence="15" type="ORF">BDEG_23209</name>
</gene>
<feature type="binding site" evidence="12">
    <location>
        <position position="423"/>
    </location>
    <ligand>
        <name>Zn(2+)</name>
        <dbReference type="ChEBI" id="CHEBI:29105"/>
        <note>catalytic</note>
    </ligand>
</feature>
<feature type="binding site" evidence="12">
    <location>
        <position position="393"/>
    </location>
    <ligand>
        <name>Zn(2+)</name>
        <dbReference type="ChEBI" id="CHEBI:29105"/>
        <note>catalytic</note>
    </ligand>
</feature>
<dbReference type="Pfam" id="PF02128">
    <property type="entry name" value="Peptidase_M36"/>
    <property type="match status" value="1"/>
</dbReference>
<dbReference type="AlphaFoldDB" id="A0A177WHU5"/>
<evidence type="ECO:0000259" key="14">
    <source>
        <dbReference type="Pfam" id="PF07504"/>
    </source>
</evidence>
<evidence type="ECO:0000256" key="3">
    <source>
        <dbReference type="ARBA" id="ARBA00022525"/>
    </source>
</evidence>
<feature type="chain" id="PRO_5009361868" description="Extracellular metalloproteinase" evidence="13">
    <location>
        <begin position="20"/>
        <end position="629"/>
    </location>
</feature>
<dbReference type="Pfam" id="PF07504">
    <property type="entry name" value="FTP"/>
    <property type="match status" value="1"/>
</dbReference>
<dbReference type="VEuPathDB" id="FungiDB:BDEG_23209"/>
<feature type="active site" evidence="11">
    <location>
        <position position="394"/>
    </location>
</feature>
<protein>
    <recommendedName>
        <fullName evidence="13">Extracellular metalloproteinase</fullName>
        <ecNumber evidence="13">3.4.24.-</ecNumber>
    </recommendedName>
    <alternativeName>
        <fullName evidence="13">Fungalysin</fullName>
    </alternativeName>
</protein>
<evidence type="ECO:0000313" key="16">
    <source>
        <dbReference type="Proteomes" id="UP000077115"/>
    </source>
</evidence>
<evidence type="ECO:0000256" key="7">
    <source>
        <dbReference type="ARBA" id="ARBA00022801"/>
    </source>
</evidence>
<accession>A0A177WHU5</accession>
<evidence type="ECO:0000256" key="2">
    <source>
        <dbReference type="ARBA" id="ARBA00006006"/>
    </source>
</evidence>
<feature type="domain" description="FTP" evidence="14">
    <location>
        <begin position="79"/>
        <end position="127"/>
    </location>
</feature>
<name>A0A177WHU5_BATDL</name>
<dbReference type="Gene3D" id="3.10.170.10">
    <property type="match status" value="1"/>
</dbReference>
<dbReference type="SUPFAM" id="SSF55486">
    <property type="entry name" value="Metalloproteases ('zincins'), catalytic domain"/>
    <property type="match status" value="1"/>
</dbReference>
<dbReference type="PRINTS" id="PR00999">
    <property type="entry name" value="FUNGALYSIN"/>
</dbReference>
<keyword evidence="7 13" id="KW-0378">Hydrolase</keyword>
<evidence type="ECO:0000256" key="4">
    <source>
        <dbReference type="ARBA" id="ARBA00022670"/>
    </source>
</evidence>
<evidence type="ECO:0000256" key="6">
    <source>
        <dbReference type="ARBA" id="ARBA00022729"/>
    </source>
</evidence>
<evidence type="ECO:0000256" key="1">
    <source>
        <dbReference type="ARBA" id="ARBA00004613"/>
    </source>
</evidence>
<dbReference type="InterPro" id="IPR027268">
    <property type="entry name" value="Peptidase_M4/M1_CTD_sf"/>
</dbReference>
<dbReference type="InterPro" id="IPR001842">
    <property type="entry name" value="Peptidase_M36"/>
</dbReference>
<keyword evidence="9 13" id="KW-0482">Metalloprotease</keyword>
<dbReference type="InterPro" id="IPR050371">
    <property type="entry name" value="Fungal_virulence_M36"/>
</dbReference>
<keyword evidence="4 13" id="KW-0645">Protease</keyword>
<keyword evidence="10 13" id="KW-0865">Zymogen</keyword>
<reference evidence="15 16" key="1">
    <citation type="submission" date="2006-10" db="EMBL/GenBank/DDBJ databases">
        <title>The Genome Sequence of Batrachochytrium dendrobatidis JEL423.</title>
        <authorList>
            <consortium name="The Broad Institute Genome Sequencing Platform"/>
            <person name="Birren B."/>
            <person name="Lander E."/>
            <person name="Galagan J."/>
            <person name="Cuomo C."/>
            <person name="Devon K."/>
            <person name="Jaffe D."/>
            <person name="Butler J."/>
            <person name="Alvarez P."/>
            <person name="Gnerre S."/>
            <person name="Grabherr M."/>
            <person name="Kleber M."/>
            <person name="Mauceli E."/>
            <person name="Brockman W."/>
            <person name="Young S."/>
            <person name="LaButti K."/>
            <person name="Sykes S."/>
            <person name="DeCaprio D."/>
            <person name="Crawford M."/>
            <person name="Koehrsen M."/>
            <person name="Engels R."/>
            <person name="Montgomery P."/>
            <person name="Pearson M."/>
            <person name="Howarth C."/>
            <person name="Larson L."/>
            <person name="White J."/>
            <person name="O'Leary S."/>
            <person name="Kodira C."/>
            <person name="Zeng Q."/>
            <person name="Yandava C."/>
            <person name="Alvarado L."/>
            <person name="Longcore J."/>
            <person name="James T."/>
        </authorList>
    </citation>
    <scope>NUCLEOTIDE SEQUENCE [LARGE SCALE GENOMIC DNA]</scope>
    <source>
        <strain evidence="15 16">JEL423</strain>
    </source>
</reference>
<dbReference type="InterPro" id="IPR011096">
    <property type="entry name" value="FTP_domain"/>
</dbReference>
<dbReference type="Proteomes" id="UP000077115">
    <property type="component" value="Unassembled WGS sequence"/>
</dbReference>
<dbReference type="GO" id="GO:0006508">
    <property type="term" value="P:proteolysis"/>
    <property type="evidence" value="ECO:0007669"/>
    <property type="project" value="UniProtKB-KW"/>
</dbReference>
<evidence type="ECO:0000256" key="9">
    <source>
        <dbReference type="ARBA" id="ARBA00023049"/>
    </source>
</evidence>
<keyword evidence="5 12" id="KW-0479">Metal-binding</keyword>
<dbReference type="PANTHER" id="PTHR33478:SF1">
    <property type="entry name" value="EXTRACELLULAR METALLOPROTEINASE MEP"/>
    <property type="match status" value="1"/>
</dbReference>
<comment type="cofactor">
    <cofactor evidence="12">
        <name>Zn(2+)</name>
        <dbReference type="ChEBI" id="CHEBI:29105"/>
    </cofactor>
    <text evidence="12">Binds 1 zinc ion per subunit.</text>
</comment>
<evidence type="ECO:0000256" key="8">
    <source>
        <dbReference type="ARBA" id="ARBA00022833"/>
    </source>
</evidence>
<keyword evidence="8 12" id="KW-0862">Zinc</keyword>
<evidence type="ECO:0000256" key="13">
    <source>
        <dbReference type="RuleBase" id="RU364017"/>
    </source>
</evidence>
<evidence type="ECO:0000256" key="10">
    <source>
        <dbReference type="ARBA" id="ARBA00023145"/>
    </source>
</evidence>
<evidence type="ECO:0000256" key="11">
    <source>
        <dbReference type="PIRSR" id="PIRSR601842-1"/>
    </source>
</evidence>
<reference evidence="15 16" key="2">
    <citation type="submission" date="2016-05" db="EMBL/GenBank/DDBJ databases">
        <title>Lineage-specific infection strategies underlie the spectrum of fungal disease in amphibians.</title>
        <authorList>
            <person name="Cuomo C.A."/>
            <person name="Farrer R.A."/>
            <person name="James T."/>
            <person name="Longcore J."/>
            <person name="Birren B."/>
        </authorList>
    </citation>
    <scope>NUCLEOTIDE SEQUENCE [LARGE SCALE GENOMIC DNA]</scope>
    <source>
        <strain evidence="15 16">JEL423</strain>
    </source>
</reference>
<dbReference type="EC" id="3.4.24.-" evidence="13"/>
<sequence>MLVPIISFVLALITSVIFAAPIIPSIQDASDSLPFYFPQSIYQHIPYEHSSSLIAPSNTDPVKTGVTYLCDQLNISPSEFKVYNSFTDNVGVTHVYGVYMVNDTPVSNHQAAVHIKNDHIISYSTSFGTKSHLAKRELSIAEPKTKLTFEQVADDISKAKGLPVYSEFKHELEYVQQADGTLVYVYKFQLRDADISSWIQVWADVNTGKLVQAVDFGRHATYKVIPLPGLSPDDGFSSVKNPEYKPSSPNGWIDKASTEGNNANTINSFKIPRGPETSVGGVFDTKFNSTADPNNPANMNAAAVNMFYFANLMHDITYQYGFNEAAGNFQNDNFGKGGRGEDAVTIEVLDVASANNAIFFAPVDGIPGKMRMFRYTSSKPHRNPGLDNQVVLHEYGHGISIRLTGGSSTDNCLSRAESNGMGEGWSDIFAMIITAKQSHKADTPIAFGSYAKNSPSGLRSHPYTTDMKVNPLTYADLQTRKLAHDMGEVWAAMLWDIYWNLVTKSGFSTNLYNAKGKFGNVITMQNMIGGMMLQPCNPTFIDARDAFIASDAVHYKGANKCEIWKGFAKRGLGVKAADYTNDFTVPAECSGGTLSSSSAYISKTTEKPFADSKKPIVNFTKEPIVNTIK</sequence>
<evidence type="ECO:0000256" key="5">
    <source>
        <dbReference type="ARBA" id="ARBA00022723"/>
    </source>
</evidence>
<dbReference type="GO" id="GO:0005615">
    <property type="term" value="C:extracellular space"/>
    <property type="evidence" value="ECO:0007669"/>
    <property type="project" value="InterPro"/>
</dbReference>
<keyword evidence="6 13" id="KW-0732">Signal</keyword>
<keyword evidence="3 13" id="KW-0964">Secreted</keyword>
<proteinExistence type="inferred from homology"/>
<dbReference type="GO" id="GO:0008270">
    <property type="term" value="F:zinc ion binding"/>
    <property type="evidence" value="ECO:0007669"/>
    <property type="project" value="InterPro"/>
</dbReference>
<feature type="binding site" evidence="12">
    <location>
        <position position="397"/>
    </location>
    <ligand>
        <name>Zn(2+)</name>
        <dbReference type="ChEBI" id="CHEBI:29105"/>
        <note>catalytic</note>
    </ligand>
</feature>
<dbReference type="EMBL" id="DS022303">
    <property type="protein sequence ID" value="OAJ39356.1"/>
    <property type="molecule type" value="Genomic_DNA"/>
</dbReference>
<organism evidence="15 16">
    <name type="scientific">Batrachochytrium dendrobatidis (strain JEL423)</name>
    <dbReference type="NCBI Taxonomy" id="403673"/>
    <lineage>
        <taxon>Eukaryota</taxon>
        <taxon>Fungi</taxon>
        <taxon>Fungi incertae sedis</taxon>
        <taxon>Chytridiomycota</taxon>
        <taxon>Chytridiomycota incertae sedis</taxon>
        <taxon>Chytridiomycetes</taxon>
        <taxon>Rhizophydiales</taxon>
        <taxon>Rhizophydiales incertae sedis</taxon>
        <taxon>Batrachochytrium</taxon>
    </lineage>
</organism>
<dbReference type="GO" id="GO:0004222">
    <property type="term" value="F:metalloendopeptidase activity"/>
    <property type="evidence" value="ECO:0007669"/>
    <property type="project" value="InterPro"/>
</dbReference>
<feature type="signal peptide" evidence="13">
    <location>
        <begin position="1"/>
        <end position="19"/>
    </location>
</feature>
<comment type="similarity">
    <text evidence="2 13">Belongs to the peptidase M36 family.</text>
</comment>
<dbReference type="OrthoDB" id="3227768at2759"/>
<dbReference type="CDD" id="cd09596">
    <property type="entry name" value="M36"/>
    <property type="match status" value="1"/>
</dbReference>
<evidence type="ECO:0000256" key="12">
    <source>
        <dbReference type="PIRSR" id="PIRSR601842-2"/>
    </source>
</evidence>
<dbReference type="PANTHER" id="PTHR33478">
    <property type="entry name" value="EXTRACELLULAR METALLOPROTEINASE MEP"/>
    <property type="match status" value="1"/>
</dbReference>
<feature type="binding site" evidence="12">
    <location>
        <position position="219"/>
    </location>
    <ligand>
        <name>Zn(2+)</name>
        <dbReference type="ChEBI" id="CHEBI:29105"/>
        <note>catalytic</note>
    </ligand>
</feature>
<evidence type="ECO:0000313" key="15">
    <source>
        <dbReference type="EMBL" id="OAJ39356.1"/>
    </source>
</evidence>
<dbReference type="Gene3D" id="1.10.390.10">
    <property type="entry name" value="Neutral Protease Domain 2"/>
    <property type="match status" value="1"/>
</dbReference>